<keyword evidence="1" id="KW-0472">Membrane</keyword>
<feature type="transmembrane region" description="Helical" evidence="1">
    <location>
        <begin position="23"/>
        <end position="42"/>
    </location>
</feature>
<keyword evidence="2" id="KW-0934">Plastid</keyword>
<keyword evidence="1" id="KW-0812">Transmembrane</keyword>
<proteinExistence type="predicted"/>
<dbReference type="Gene3D" id="1.10.3460.10">
    <property type="entry name" value="Chlorophyll a/b binding protein domain"/>
    <property type="match status" value="1"/>
</dbReference>
<protein>
    <recommendedName>
        <fullName evidence="3">CAB/ELIP/HLIP superfamily protein</fullName>
    </recommendedName>
</protein>
<evidence type="ECO:0000256" key="1">
    <source>
        <dbReference type="SAM" id="Phobius"/>
    </source>
</evidence>
<evidence type="ECO:0008006" key="3">
    <source>
        <dbReference type="Google" id="ProtNLM"/>
    </source>
</evidence>
<dbReference type="AlphaFoldDB" id="A0A6B7EVC8"/>
<keyword evidence="1" id="KW-1133">Transmembrane helix</keyword>
<dbReference type="EMBL" id="MG739403">
    <property type="protein sequence ID" value="QAY81100.1"/>
    <property type="molecule type" value="Genomic_DNA"/>
</dbReference>
<organism evidence="2">
    <name type="scientific">Cladosiphon okamuranus</name>
    <dbReference type="NCBI Taxonomy" id="309737"/>
    <lineage>
        <taxon>Eukaryota</taxon>
        <taxon>Sar</taxon>
        <taxon>Stramenopiles</taxon>
        <taxon>Ochrophyta</taxon>
        <taxon>PX clade</taxon>
        <taxon>Phaeophyceae</taxon>
        <taxon>Ectocarpales</taxon>
        <taxon>Chordariaceae</taxon>
        <taxon>Cladosiphon</taxon>
    </lineage>
</organism>
<dbReference type="SUPFAM" id="SSF103511">
    <property type="entry name" value="Chlorophyll a-b binding protein"/>
    <property type="match status" value="1"/>
</dbReference>
<dbReference type="GeneID" id="44149720"/>
<dbReference type="RefSeq" id="YP_009730864.1">
    <property type="nucleotide sequence ID" value="NC_046005.1"/>
</dbReference>
<name>A0A6B7EVC8_9PHAE</name>
<gene>
    <name evidence="2" type="primary">ycf17</name>
    <name evidence="2" type="ORF">Coka_136</name>
</gene>
<geneLocation type="plastid" evidence="2"/>
<accession>A0A6B7EVC8</accession>
<reference evidence="2" key="1">
    <citation type="journal article" date="2020" name="Sci. Rep.">
        <title>Organelle inheritance and genome architecture variation in isogamous brown algae.</title>
        <authorList>
            <person name="Choi J.W."/>
            <person name="Graf L."/>
            <person name="Peters A.F."/>
            <person name="Cock J.M."/>
            <person name="Nishitsuji K."/>
            <person name="Arimoto A."/>
            <person name="Shoguchi E."/>
            <person name="Nagasato C."/>
            <person name="Choi C.G."/>
            <person name="Yoon H.S."/>
        </authorList>
    </citation>
    <scope>NUCLEOTIDE SEQUENCE</scope>
</reference>
<sequence>MDKNFKDSVDYESRWGFYLKSEILNGRVAMIALIIILIIETLTKQTLINLLSFFLG</sequence>
<evidence type="ECO:0000313" key="2">
    <source>
        <dbReference type="EMBL" id="QAY81100.1"/>
    </source>
</evidence>